<evidence type="ECO:0000256" key="3">
    <source>
        <dbReference type="ARBA" id="ARBA00022989"/>
    </source>
</evidence>
<dbReference type="Proteomes" id="UP001500363">
    <property type="component" value="Unassembled WGS sequence"/>
</dbReference>
<dbReference type="PANTHER" id="PTHR37955:SF1">
    <property type="entry name" value="DEP DOMAIN-CONTAINING PROTEIN"/>
    <property type="match status" value="1"/>
</dbReference>
<keyword evidence="4 6" id="KW-0472">Membrane</keyword>
<dbReference type="Gene3D" id="1.50.10.150">
    <property type="entry name" value="Voltage-dependent anion channel"/>
    <property type="match status" value="1"/>
</dbReference>
<sequence length="347" mass="36472">MIVMTAPAVKAFPLNYFGIAFGLTGLAGTWTAASDALEINRVAANVLWLVALAVWLVSLVRYFRGARTARQVLTDLEHPVLGPFASLAPTTGMLYGAALSHYAPTAGRVVVLVMFVLGLGVATLFFTRLLVRQRDIDQLHAGYLLPTVAAGLIGGQSLATVGLPELGYGSFGVGILMWLLLGALLLGRLAFRPALPAALVPTLAIFAAPPAVGGNAWFALEGRPDLFQHALLGAFVLLILAQLALVPTYARLPFGLGFWALTFTTAASGTYGIHWLAATGVPGADVLTVVVLVLVTAVIGWVAAQSVRLVLSGAGRLPRRPRPVHGRTLRSPDREPVPAGHARSATE</sequence>
<feature type="transmembrane region" description="Helical" evidence="6">
    <location>
        <begin position="143"/>
        <end position="162"/>
    </location>
</feature>
<dbReference type="Pfam" id="PF03595">
    <property type="entry name" value="SLAC1"/>
    <property type="match status" value="1"/>
</dbReference>
<name>A0ABN2BC50_9ACTN</name>
<feature type="transmembrane region" description="Helical" evidence="6">
    <location>
        <begin position="84"/>
        <end position="103"/>
    </location>
</feature>
<proteinExistence type="predicted"/>
<evidence type="ECO:0000256" key="2">
    <source>
        <dbReference type="ARBA" id="ARBA00022692"/>
    </source>
</evidence>
<evidence type="ECO:0000256" key="4">
    <source>
        <dbReference type="ARBA" id="ARBA00023136"/>
    </source>
</evidence>
<dbReference type="InterPro" id="IPR038665">
    <property type="entry name" value="Voltage-dep_anion_channel_sf"/>
</dbReference>
<comment type="subcellular location">
    <subcellularLocation>
        <location evidence="1">Membrane</location>
        <topology evidence="1">Multi-pass membrane protein</topology>
    </subcellularLocation>
</comment>
<evidence type="ECO:0000256" key="1">
    <source>
        <dbReference type="ARBA" id="ARBA00004141"/>
    </source>
</evidence>
<protein>
    <submittedName>
        <fullName evidence="7">Dicarboxylate transporter/tellurite-resistance protein TehA</fullName>
    </submittedName>
</protein>
<reference evidence="7 8" key="1">
    <citation type="journal article" date="2019" name="Int. J. Syst. Evol. Microbiol.">
        <title>The Global Catalogue of Microorganisms (GCM) 10K type strain sequencing project: providing services to taxonomists for standard genome sequencing and annotation.</title>
        <authorList>
            <consortium name="The Broad Institute Genomics Platform"/>
            <consortium name="The Broad Institute Genome Sequencing Center for Infectious Disease"/>
            <person name="Wu L."/>
            <person name="Ma J."/>
        </authorList>
    </citation>
    <scope>NUCLEOTIDE SEQUENCE [LARGE SCALE GENOMIC DNA]</scope>
    <source>
        <strain evidence="7 8">JCM 14303</strain>
    </source>
</reference>
<feature type="region of interest" description="Disordered" evidence="5">
    <location>
        <begin position="321"/>
        <end position="347"/>
    </location>
</feature>
<dbReference type="PANTHER" id="PTHR37955">
    <property type="entry name" value="TELLURITE RESISTANCE PROTEIN TEHA"/>
    <property type="match status" value="1"/>
</dbReference>
<comment type="caution">
    <text evidence="7">The sequence shown here is derived from an EMBL/GenBank/DDBJ whole genome shotgun (WGS) entry which is preliminary data.</text>
</comment>
<feature type="transmembrane region" description="Helical" evidence="6">
    <location>
        <begin position="289"/>
        <end position="311"/>
    </location>
</feature>
<dbReference type="InterPro" id="IPR052951">
    <property type="entry name" value="Tellurite_res_ion_channel"/>
</dbReference>
<evidence type="ECO:0000313" key="7">
    <source>
        <dbReference type="EMBL" id="GAA1536673.1"/>
    </source>
</evidence>
<keyword evidence="8" id="KW-1185">Reference proteome</keyword>
<feature type="transmembrane region" description="Helical" evidence="6">
    <location>
        <begin position="226"/>
        <end position="246"/>
    </location>
</feature>
<feature type="transmembrane region" description="Helical" evidence="6">
    <location>
        <begin position="258"/>
        <end position="277"/>
    </location>
</feature>
<dbReference type="EMBL" id="BAAANC010000002">
    <property type="protein sequence ID" value="GAA1536673.1"/>
    <property type="molecule type" value="Genomic_DNA"/>
</dbReference>
<evidence type="ECO:0000313" key="8">
    <source>
        <dbReference type="Proteomes" id="UP001500363"/>
    </source>
</evidence>
<dbReference type="InterPro" id="IPR004695">
    <property type="entry name" value="SLAC1/Mae1/Ssu1/TehA"/>
</dbReference>
<feature type="transmembrane region" description="Helical" evidence="6">
    <location>
        <begin position="198"/>
        <end position="220"/>
    </location>
</feature>
<feature type="transmembrane region" description="Helical" evidence="6">
    <location>
        <begin position="12"/>
        <end position="33"/>
    </location>
</feature>
<keyword evidence="3 6" id="KW-1133">Transmembrane helix</keyword>
<keyword evidence="2 6" id="KW-0812">Transmembrane</keyword>
<feature type="transmembrane region" description="Helical" evidence="6">
    <location>
        <begin position="45"/>
        <end position="63"/>
    </location>
</feature>
<organism evidence="7 8">
    <name type="scientific">Kribbella lupini</name>
    <dbReference type="NCBI Taxonomy" id="291602"/>
    <lineage>
        <taxon>Bacteria</taxon>
        <taxon>Bacillati</taxon>
        <taxon>Actinomycetota</taxon>
        <taxon>Actinomycetes</taxon>
        <taxon>Propionibacteriales</taxon>
        <taxon>Kribbellaceae</taxon>
        <taxon>Kribbella</taxon>
    </lineage>
</organism>
<feature type="transmembrane region" description="Helical" evidence="6">
    <location>
        <begin position="168"/>
        <end position="186"/>
    </location>
</feature>
<feature type="transmembrane region" description="Helical" evidence="6">
    <location>
        <begin position="109"/>
        <end position="131"/>
    </location>
</feature>
<accession>A0ABN2BC50</accession>
<gene>
    <name evidence="7" type="primary">tehA</name>
    <name evidence="7" type="ORF">GCM10009741_44060</name>
</gene>
<evidence type="ECO:0000256" key="6">
    <source>
        <dbReference type="SAM" id="Phobius"/>
    </source>
</evidence>
<evidence type="ECO:0000256" key="5">
    <source>
        <dbReference type="SAM" id="MobiDB-lite"/>
    </source>
</evidence>